<organism evidence="2 3">
    <name type="scientific">Abeliophyllum distichum</name>
    <dbReference type="NCBI Taxonomy" id="126358"/>
    <lineage>
        <taxon>Eukaryota</taxon>
        <taxon>Viridiplantae</taxon>
        <taxon>Streptophyta</taxon>
        <taxon>Embryophyta</taxon>
        <taxon>Tracheophyta</taxon>
        <taxon>Spermatophyta</taxon>
        <taxon>Magnoliopsida</taxon>
        <taxon>eudicotyledons</taxon>
        <taxon>Gunneridae</taxon>
        <taxon>Pentapetalae</taxon>
        <taxon>asterids</taxon>
        <taxon>lamiids</taxon>
        <taxon>Lamiales</taxon>
        <taxon>Oleaceae</taxon>
        <taxon>Forsythieae</taxon>
        <taxon>Abeliophyllum</taxon>
    </lineage>
</organism>
<keyword evidence="3" id="KW-1185">Reference proteome</keyword>
<name>A0ABD1RE58_9LAMI</name>
<sequence>MARSCVNDRERIKCLCTRRLNGLSHLLKTVKAHIFRHDFAESYVTWIYHGETEVQTTNVYRQNEGAGMDDEMMDVMDDVISDEHAGTGTDGYYEKLFEALPSELYPRV</sequence>
<accession>A0ABD1RE58</accession>
<feature type="domain" description="Transposase-associated" evidence="1">
    <location>
        <begin position="7"/>
        <end position="51"/>
    </location>
</feature>
<gene>
    <name evidence="2" type="ORF">Adt_31465</name>
</gene>
<dbReference type="EMBL" id="JBFOLK010000009">
    <property type="protein sequence ID" value="KAL2486709.1"/>
    <property type="molecule type" value="Genomic_DNA"/>
</dbReference>
<dbReference type="Pfam" id="PF13963">
    <property type="entry name" value="Transpos_assoc"/>
    <property type="match status" value="1"/>
</dbReference>
<protein>
    <submittedName>
        <fullName evidence="2">Transpos assoc domain-containing protein</fullName>
    </submittedName>
</protein>
<reference evidence="3" key="1">
    <citation type="submission" date="2024-07" db="EMBL/GenBank/DDBJ databases">
        <title>Two chromosome-level genome assemblies of Korean endemic species Abeliophyllum distichum and Forsythia ovata (Oleaceae).</title>
        <authorList>
            <person name="Jang H."/>
        </authorList>
    </citation>
    <scope>NUCLEOTIDE SEQUENCE [LARGE SCALE GENOMIC DNA]</scope>
</reference>
<dbReference type="AlphaFoldDB" id="A0ABD1RE58"/>
<evidence type="ECO:0000313" key="3">
    <source>
        <dbReference type="Proteomes" id="UP001604336"/>
    </source>
</evidence>
<proteinExistence type="predicted"/>
<evidence type="ECO:0000259" key="1">
    <source>
        <dbReference type="Pfam" id="PF13963"/>
    </source>
</evidence>
<dbReference type="InterPro" id="IPR029480">
    <property type="entry name" value="Transpos_assoc"/>
</dbReference>
<comment type="caution">
    <text evidence="2">The sequence shown here is derived from an EMBL/GenBank/DDBJ whole genome shotgun (WGS) entry which is preliminary data.</text>
</comment>
<evidence type="ECO:0000313" key="2">
    <source>
        <dbReference type="EMBL" id="KAL2486709.1"/>
    </source>
</evidence>
<dbReference type="Proteomes" id="UP001604336">
    <property type="component" value="Unassembled WGS sequence"/>
</dbReference>